<comment type="caution">
    <text evidence="3">The sequence shown here is derived from an EMBL/GenBank/DDBJ whole genome shotgun (WGS) entry which is preliminary data.</text>
</comment>
<accession>A0ABV0WYA6</accession>
<name>A0ABV0WYA6_9TELE</name>
<keyword evidence="4" id="KW-1185">Reference proteome</keyword>
<feature type="compositionally biased region" description="Basic and acidic residues" evidence="1">
    <location>
        <begin position="114"/>
        <end position="123"/>
    </location>
</feature>
<dbReference type="Proteomes" id="UP001444071">
    <property type="component" value="Unassembled WGS sequence"/>
</dbReference>
<dbReference type="PANTHER" id="PTHR16027">
    <property type="entry name" value="DILUTE DOMAIN-CONTAINING PROTEIN YPR089W"/>
    <property type="match status" value="1"/>
</dbReference>
<dbReference type="InterPro" id="IPR029071">
    <property type="entry name" value="Ubiquitin-like_domsf"/>
</dbReference>
<reference evidence="3 4" key="1">
    <citation type="submission" date="2021-06" db="EMBL/GenBank/DDBJ databases">
        <authorList>
            <person name="Palmer J.M."/>
        </authorList>
    </citation>
    <scope>NUCLEOTIDE SEQUENCE [LARGE SCALE GENOMIC DNA]</scope>
    <source>
        <strain evidence="3 4">XR_2019</strain>
        <tissue evidence="3">Muscle</tissue>
    </source>
</reference>
<protein>
    <recommendedName>
        <fullName evidence="2">Ras-associating domain-containing protein</fullName>
    </recommendedName>
</protein>
<sequence length="427" mass="48460">MASISPTLSFSFVFPLVSDLQCAHLSLTENHHLTQHEKPEKTNAVMAEHADSKQMLLFLFSYNSQLTRPPPHLLSPGRLPALTQPRSTRPPLPRPAGPQSRTKRISQLFLRGRSNSDRDRAVGEKEREIWAHSAAPSSHHYLPVASSSAPGLIKIYGDAFSSGANYRSLLANIHSTSRQLIAQVITRYTEREREETEDAVVQKHSPEDFLLCDVIGKPVQQPDGAIKWETECRRGVAPWECPLMLVDMWRPKDGFERRFEIYRKEDYEREEREREKDREREGESHQGLCCHVKMSSGGGLEEAERGHRGRNTELRRSISDMNLSLRRRQGNHLSNEARSTGNQPNNSGGAQDRKSIVSMINPQPVEVRASRAEAKVGWTNQPADDEKDYSNCDLEVMSQSLILPPTDRPYFLLLQGFDQSKARHANR</sequence>
<feature type="compositionally biased region" description="Basic and acidic residues" evidence="1">
    <location>
        <begin position="302"/>
        <end position="318"/>
    </location>
</feature>
<dbReference type="PANTHER" id="PTHR16027:SF12">
    <property type="entry name" value="RAS-INTERACTING PROTEIN 1"/>
    <property type="match status" value="1"/>
</dbReference>
<feature type="region of interest" description="Disordered" evidence="1">
    <location>
        <begin position="290"/>
        <end position="323"/>
    </location>
</feature>
<evidence type="ECO:0000313" key="3">
    <source>
        <dbReference type="EMBL" id="MEQ2274515.1"/>
    </source>
</evidence>
<dbReference type="PROSITE" id="PS50200">
    <property type="entry name" value="RA"/>
    <property type="match status" value="1"/>
</dbReference>
<dbReference type="InterPro" id="IPR052072">
    <property type="entry name" value="Vascular_dev_regulator"/>
</dbReference>
<dbReference type="SUPFAM" id="SSF54236">
    <property type="entry name" value="Ubiquitin-like"/>
    <property type="match status" value="1"/>
</dbReference>
<organism evidence="3 4">
    <name type="scientific">Xenotaenia resolanae</name>
    <dbReference type="NCBI Taxonomy" id="208358"/>
    <lineage>
        <taxon>Eukaryota</taxon>
        <taxon>Metazoa</taxon>
        <taxon>Chordata</taxon>
        <taxon>Craniata</taxon>
        <taxon>Vertebrata</taxon>
        <taxon>Euteleostomi</taxon>
        <taxon>Actinopterygii</taxon>
        <taxon>Neopterygii</taxon>
        <taxon>Teleostei</taxon>
        <taxon>Neoteleostei</taxon>
        <taxon>Acanthomorphata</taxon>
        <taxon>Ovalentaria</taxon>
        <taxon>Atherinomorphae</taxon>
        <taxon>Cyprinodontiformes</taxon>
        <taxon>Goodeidae</taxon>
        <taxon>Xenotaenia</taxon>
    </lineage>
</organism>
<evidence type="ECO:0000313" key="4">
    <source>
        <dbReference type="Proteomes" id="UP001444071"/>
    </source>
</evidence>
<feature type="region of interest" description="Disordered" evidence="1">
    <location>
        <begin position="70"/>
        <end position="123"/>
    </location>
</feature>
<gene>
    <name evidence="3" type="ORF">XENORESO_015935</name>
</gene>
<evidence type="ECO:0000259" key="2">
    <source>
        <dbReference type="PROSITE" id="PS50200"/>
    </source>
</evidence>
<proteinExistence type="predicted"/>
<feature type="domain" description="Ras-associating" evidence="2">
    <location>
        <begin position="149"/>
        <end position="266"/>
    </location>
</feature>
<evidence type="ECO:0000256" key="1">
    <source>
        <dbReference type="SAM" id="MobiDB-lite"/>
    </source>
</evidence>
<dbReference type="InterPro" id="IPR000159">
    <property type="entry name" value="RA_dom"/>
</dbReference>
<dbReference type="EMBL" id="JAHRIM010080122">
    <property type="protein sequence ID" value="MEQ2274515.1"/>
    <property type="molecule type" value="Genomic_DNA"/>
</dbReference>
<dbReference type="Gene3D" id="3.10.20.90">
    <property type="entry name" value="Phosphatidylinositol 3-kinase Catalytic Subunit, Chain A, domain 1"/>
    <property type="match status" value="1"/>
</dbReference>